<sequence>MGEIGADDRALAAVGKEEEGVAAGEEEEESPIEQVRLTVPSTDDPSQPVWTFRMWSIGLLSCALMSFLNQFFTYRTEPLIVTQITVQVASLPVGHFMARVLPRTKRRAPALLGGGEWSLNPGPFNMKEHVLISIFANAGFAFGGGNAYAISIIDIIRAFYHRHISFFTAWLLVITTQVLGYGWAGLMRKYVVEPAHMWWPSTLVQVSLFRALHEKDEAAAAGSRQISRSKFFVVALACSFAWYAVPGYLFPTLTSISWVCWVFSKSVTAQQLGSGMKGLGLGAFTLDWSTVSSFLFSPLISPFFATVNIFFGYVFFVYLIMPVAYWGFNLYNAKTFPIFSSHLFMSNGTKYDIPSIVNSQFQLDKHAYEERGKVNLSIFFALTYGFSFATIAATITHVGLFYGKEIYRRFKASQTEKPDIHTRLMKKYDDIPAWWFYSLMALSVTVSLLLCTVLKREVQLPWWGLIFACGMAFIFTLPISIITATTNQTPGLNVITEYVMGLIMPGYPIANVCFKVYGYMSMSQAVAFLSDFKLGHYMKIPPKSMFLVQFVGTIVAGTVNIGTAWWLLGSIKDICSDSLPPDSPWTCPGDRVFFDASVIWGLVGPMRIFGMFPNQTWIPLINLPVLLGATAYMPPATAVNYNSWLLIGTIFNFFVFRYRKKWWTRYNYILSAGLDAGVAFMGVVLYFSLTMENKSIDWWGTAGEHCPLVSCPTAKGVDLGPDSVCPVF</sequence>
<proteinExistence type="inferred from homology"/>
<feature type="transmembrane region" description="Helical" evidence="9">
    <location>
        <begin position="491"/>
        <end position="510"/>
    </location>
</feature>
<dbReference type="GO" id="GO:0015031">
    <property type="term" value="P:protein transport"/>
    <property type="evidence" value="ECO:0007669"/>
    <property type="project" value="UniProtKB-KW"/>
</dbReference>
<dbReference type="Proteomes" id="UP000823388">
    <property type="component" value="Chromosome 1N"/>
</dbReference>
<gene>
    <name evidence="10" type="ORF">PVAP13_1NG437100</name>
</gene>
<keyword evidence="11" id="KW-1185">Reference proteome</keyword>
<feature type="transmembrane region" description="Helical" evidence="9">
    <location>
        <begin position="668"/>
        <end position="689"/>
    </location>
</feature>
<evidence type="ECO:0000256" key="6">
    <source>
        <dbReference type="ARBA" id="ARBA00022927"/>
    </source>
</evidence>
<feature type="transmembrane region" description="Helical" evidence="9">
    <location>
        <begin position="79"/>
        <end position="98"/>
    </location>
</feature>
<feature type="transmembrane region" description="Helical" evidence="9">
    <location>
        <begin position="52"/>
        <end position="72"/>
    </location>
</feature>
<evidence type="ECO:0000313" key="11">
    <source>
        <dbReference type="Proteomes" id="UP000823388"/>
    </source>
</evidence>
<keyword evidence="8 9" id="KW-0472">Membrane</keyword>
<dbReference type="InterPro" id="IPR004813">
    <property type="entry name" value="OPT"/>
</dbReference>
<dbReference type="NCBIfam" id="TIGR00727">
    <property type="entry name" value="ISP4_OPT"/>
    <property type="match status" value="1"/>
</dbReference>
<dbReference type="GO" id="GO:0035673">
    <property type="term" value="F:oligopeptide transmembrane transporter activity"/>
    <property type="evidence" value="ECO:0007669"/>
    <property type="project" value="InterPro"/>
</dbReference>
<evidence type="ECO:0000256" key="1">
    <source>
        <dbReference type="ARBA" id="ARBA00004141"/>
    </source>
</evidence>
<dbReference type="AlphaFoldDB" id="A0A8T0X1A1"/>
<feature type="transmembrane region" description="Helical" evidence="9">
    <location>
        <begin position="433"/>
        <end position="455"/>
    </location>
</feature>
<comment type="subcellular location">
    <subcellularLocation>
        <location evidence="1">Membrane</location>
        <topology evidence="1">Multi-pass membrane protein</topology>
    </subcellularLocation>
</comment>
<dbReference type="PANTHER" id="PTHR22601">
    <property type="entry name" value="ISP4 LIKE PROTEIN"/>
    <property type="match status" value="1"/>
</dbReference>
<evidence type="ECO:0000256" key="8">
    <source>
        <dbReference type="ARBA" id="ARBA00023136"/>
    </source>
</evidence>
<organism evidence="10 11">
    <name type="scientific">Panicum virgatum</name>
    <name type="common">Blackwell switchgrass</name>
    <dbReference type="NCBI Taxonomy" id="38727"/>
    <lineage>
        <taxon>Eukaryota</taxon>
        <taxon>Viridiplantae</taxon>
        <taxon>Streptophyta</taxon>
        <taxon>Embryophyta</taxon>
        <taxon>Tracheophyta</taxon>
        <taxon>Spermatophyta</taxon>
        <taxon>Magnoliopsida</taxon>
        <taxon>Liliopsida</taxon>
        <taxon>Poales</taxon>
        <taxon>Poaceae</taxon>
        <taxon>PACMAD clade</taxon>
        <taxon>Panicoideae</taxon>
        <taxon>Panicodae</taxon>
        <taxon>Paniceae</taxon>
        <taxon>Panicinae</taxon>
        <taxon>Panicum</taxon>
        <taxon>Panicum sect. Hiantes</taxon>
    </lineage>
</organism>
<keyword evidence="3" id="KW-0813">Transport</keyword>
<evidence type="ECO:0000256" key="2">
    <source>
        <dbReference type="ARBA" id="ARBA00005484"/>
    </source>
</evidence>
<keyword evidence="4 9" id="KW-0812">Transmembrane</keyword>
<evidence type="ECO:0000256" key="9">
    <source>
        <dbReference type="SAM" id="Phobius"/>
    </source>
</evidence>
<feature type="transmembrane region" description="Helical" evidence="9">
    <location>
        <begin position="164"/>
        <end position="184"/>
    </location>
</feature>
<accession>A0A8T0X1A1</accession>
<dbReference type="InterPro" id="IPR004648">
    <property type="entry name" value="Oligpept_transpt"/>
</dbReference>
<feature type="transmembrane region" description="Helical" evidence="9">
    <location>
        <begin position="461"/>
        <end position="484"/>
    </location>
</feature>
<evidence type="ECO:0000256" key="3">
    <source>
        <dbReference type="ARBA" id="ARBA00022448"/>
    </source>
</evidence>
<comment type="similarity">
    <text evidence="2">Belongs to the oligopeptide OPT transporter (TC 2.A.67.1) family.</text>
</comment>
<evidence type="ECO:0000256" key="4">
    <source>
        <dbReference type="ARBA" id="ARBA00022692"/>
    </source>
</evidence>
<feature type="transmembrane region" description="Helical" evidence="9">
    <location>
        <begin position="303"/>
        <end position="328"/>
    </location>
</feature>
<feature type="transmembrane region" description="Helical" evidence="9">
    <location>
        <begin position="378"/>
        <end position="402"/>
    </location>
</feature>
<evidence type="ECO:0000256" key="5">
    <source>
        <dbReference type="ARBA" id="ARBA00022856"/>
    </source>
</evidence>
<name>A0A8T0X1A1_PANVG</name>
<keyword evidence="5" id="KW-0571">Peptide transport</keyword>
<feature type="transmembrane region" description="Helical" evidence="9">
    <location>
        <begin position="232"/>
        <end position="258"/>
    </location>
</feature>
<dbReference type="Pfam" id="PF03169">
    <property type="entry name" value="OPT"/>
    <property type="match status" value="1"/>
</dbReference>
<feature type="transmembrane region" description="Helical" evidence="9">
    <location>
        <begin position="130"/>
        <end position="152"/>
    </location>
</feature>
<dbReference type="EMBL" id="CM029038">
    <property type="protein sequence ID" value="KAG2653205.1"/>
    <property type="molecule type" value="Genomic_DNA"/>
</dbReference>
<evidence type="ECO:0000256" key="7">
    <source>
        <dbReference type="ARBA" id="ARBA00022989"/>
    </source>
</evidence>
<dbReference type="NCBIfam" id="TIGR00728">
    <property type="entry name" value="OPT_sfam"/>
    <property type="match status" value="1"/>
</dbReference>
<keyword evidence="7 9" id="KW-1133">Transmembrane helix</keyword>
<feature type="transmembrane region" description="Helical" evidence="9">
    <location>
        <begin position="546"/>
        <end position="568"/>
    </location>
</feature>
<comment type="caution">
    <text evidence="10">The sequence shown here is derived from an EMBL/GenBank/DDBJ whole genome shotgun (WGS) entry which is preliminary data.</text>
</comment>
<feature type="transmembrane region" description="Helical" evidence="9">
    <location>
        <begin position="639"/>
        <end position="656"/>
    </location>
</feature>
<protein>
    <recommendedName>
        <fullName evidence="12">Oligopeptide transporter 4</fullName>
    </recommendedName>
</protein>
<evidence type="ECO:0000313" key="10">
    <source>
        <dbReference type="EMBL" id="KAG2653205.1"/>
    </source>
</evidence>
<feature type="transmembrane region" description="Helical" evidence="9">
    <location>
        <begin position="278"/>
        <end position="296"/>
    </location>
</feature>
<reference evidence="10" key="1">
    <citation type="submission" date="2020-05" db="EMBL/GenBank/DDBJ databases">
        <title>WGS assembly of Panicum virgatum.</title>
        <authorList>
            <person name="Lovell J.T."/>
            <person name="Jenkins J."/>
            <person name="Shu S."/>
            <person name="Juenger T.E."/>
            <person name="Schmutz J."/>
        </authorList>
    </citation>
    <scope>NUCLEOTIDE SEQUENCE</scope>
    <source>
        <strain evidence="10">AP13</strain>
    </source>
</reference>
<keyword evidence="6" id="KW-0653">Protein transport</keyword>
<evidence type="ECO:0008006" key="12">
    <source>
        <dbReference type="Google" id="ProtNLM"/>
    </source>
</evidence>
<dbReference type="GO" id="GO:0016020">
    <property type="term" value="C:membrane"/>
    <property type="evidence" value="ECO:0007669"/>
    <property type="project" value="UniProtKB-SubCell"/>
</dbReference>